<accession>A0AAU8GPY3</accession>
<reference evidence="1" key="1">
    <citation type="submission" date="2024-04" db="EMBL/GenBank/DDBJ databases">
        <authorList>
            <person name="Hoffpauir A."/>
            <person name="Koss R."/>
            <person name="Kumar R."/>
            <person name="Plichta A."/>
            <person name="Rodrigues L."/>
            <person name="Hutchison K.W."/>
            <person name="Molloy S.D."/>
            <person name="Viland M.D."/>
            <person name="Lewis C.M."/>
            <person name="Garlena R.A."/>
            <person name="Russell D.A."/>
            <person name="Jacobs-Sera D."/>
            <person name="Hatfull G.F."/>
        </authorList>
    </citation>
    <scope>NUCLEOTIDE SEQUENCE</scope>
</reference>
<sequence>MIRQMLVCPTCDGSGAGSAPIKGFTCNAGQCSDCRMSGEVSVSR</sequence>
<evidence type="ECO:0008006" key="2">
    <source>
        <dbReference type="Google" id="ProtNLM"/>
    </source>
</evidence>
<dbReference type="EMBL" id="PP750957">
    <property type="protein sequence ID" value="XCH42711.1"/>
    <property type="molecule type" value="Genomic_DNA"/>
</dbReference>
<protein>
    <recommendedName>
        <fullName evidence="2">DnaJ-like chaperonin</fullName>
    </recommendedName>
</protein>
<gene>
    <name evidence="1" type="primary">74</name>
    <name evidence="1" type="ORF">SEA_LILBIB_74</name>
</gene>
<organism evidence="1">
    <name type="scientific">Mycobacterium phage LilBib</name>
    <dbReference type="NCBI Taxonomy" id="3136622"/>
    <lineage>
        <taxon>Viruses</taxon>
    </lineage>
</organism>
<evidence type="ECO:0000313" key="1">
    <source>
        <dbReference type="EMBL" id="XCH42711.1"/>
    </source>
</evidence>
<name>A0AAU8GPY3_9VIRU</name>
<proteinExistence type="predicted"/>